<feature type="compositionally biased region" description="Basic residues" evidence="1">
    <location>
        <begin position="96"/>
        <end position="108"/>
    </location>
</feature>
<reference evidence="3" key="1">
    <citation type="journal article" date="2020" name="BMC Genomics">
        <title>Correction to: Identification and distribution of gene clusters required for synthesis of sphingolipid metabolism inhibitors in diverse species of the filamentous fungus Fusarium.</title>
        <authorList>
            <person name="Kim H.S."/>
            <person name="Lohmar J.M."/>
            <person name="Busman M."/>
            <person name="Brown D.W."/>
            <person name="Naumann T.A."/>
            <person name="Divon H.H."/>
            <person name="Lysoe E."/>
            <person name="Uhlig S."/>
            <person name="Proctor R.H."/>
        </authorList>
    </citation>
    <scope>NUCLEOTIDE SEQUENCE [LARGE SCALE GENOMIC DNA]</scope>
    <source>
        <strain evidence="3">NRRL 25331</strain>
    </source>
</reference>
<keyword evidence="3" id="KW-1185">Reference proteome</keyword>
<gene>
    <name evidence="2" type="ORF">FCIRC_14025</name>
</gene>
<organism evidence="2 3">
    <name type="scientific">Fusarium circinatum</name>
    <name type="common">Pitch canker fungus</name>
    <name type="synonym">Gibberella circinata</name>
    <dbReference type="NCBI Taxonomy" id="48490"/>
    <lineage>
        <taxon>Eukaryota</taxon>
        <taxon>Fungi</taxon>
        <taxon>Dikarya</taxon>
        <taxon>Ascomycota</taxon>
        <taxon>Pezizomycotina</taxon>
        <taxon>Sordariomycetes</taxon>
        <taxon>Hypocreomycetidae</taxon>
        <taxon>Hypocreales</taxon>
        <taxon>Nectriaceae</taxon>
        <taxon>Fusarium</taxon>
        <taxon>Fusarium fujikuroi species complex</taxon>
    </lineage>
</organism>
<feature type="compositionally biased region" description="Gly residues" evidence="1">
    <location>
        <begin position="33"/>
        <end position="45"/>
    </location>
</feature>
<dbReference type="EMBL" id="JAAQPE010001205">
    <property type="protein sequence ID" value="KAF5652074.1"/>
    <property type="molecule type" value="Genomic_DNA"/>
</dbReference>
<feature type="region of interest" description="Disordered" evidence="1">
    <location>
        <begin position="1"/>
        <end position="111"/>
    </location>
</feature>
<feature type="non-terminal residue" evidence="2">
    <location>
        <position position="1"/>
    </location>
</feature>
<dbReference type="AlphaFoldDB" id="A0A8H5SEX7"/>
<reference evidence="2 3" key="2">
    <citation type="submission" date="2020-05" db="EMBL/GenBank/DDBJ databases">
        <title>Identification and distribution of gene clusters putatively required for synthesis of sphingolipid metabolism inhibitors in phylogenetically diverse species of the filamentous fungus Fusarium.</title>
        <authorList>
            <person name="Kim H.-S."/>
            <person name="Busman M."/>
            <person name="Brown D.W."/>
            <person name="Divon H."/>
            <person name="Uhlig S."/>
            <person name="Proctor R.H."/>
        </authorList>
    </citation>
    <scope>NUCLEOTIDE SEQUENCE [LARGE SCALE GENOMIC DNA]</scope>
    <source>
        <strain evidence="2 3">NRRL 25331</strain>
    </source>
</reference>
<comment type="caution">
    <text evidence="2">The sequence shown here is derived from an EMBL/GenBank/DDBJ whole genome shotgun (WGS) entry which is preliminary data.</text>
</comment>
<feature type="compositionally biased region" description="Basic residues" evidence="1">
    <location>
        <begin position="57"/>
        <end position="78"/>
    </location>
</feature>
<proteinExistence type="predicted"/>
<evidence type="ECO:0000313" key="3">
    <source>
        <dbReference type="Proteomes" id="UP000572754"/>
    </source>
</evidence>
<evidence type="ECO:0000256" key="1">
    <source>
        <dbReference type="SAM" id="MobiDB-lite"/>
    </source>
</evidence>
<protein>
    <submittedName>
        <fullName evidence="2">Uncharacterized protein</fullName>
    </submittedName>
</protein>
<sequence length="176" mass="18759">GRAPAAHRASGPDPWRGARPVRPRTGDRDRDAGGAGRGADRGGAAGPVRPDAGRGAGRPRHRRRTNRRGDRHRLRNLPRNRAQPAQGRAGEDRARPPGRTRRTARRRQGAAGFVGGIALRRAQASLEAPHNPTDHVGRHCGGMLPAASQADRHVQTAPVELVVAPLPSCARSAHVQ</sequence>
<dbReference type="Proteomes" id="UP000572754">
    <property type="component" value="Unassembled WGS sequence"/>
</dbReference>
<accession>A0A8H5SEX7</accession>
<name>A0A8H5SEX7_FUSCI</name>
<evidence type="ECO:0000313" key="2">
    <source>
        <dbReference type="EMBL" id="KAF5652074.1"/>
    </source>
</evidence>